<dbReference type="AlphaFoldDB" id="A0AA38VRB5"/>
<dbReference type="PANTHER" id="PTHR12459:SF19">
    <property type="entry name" value="TRANSMEMBRANE PROTEIN 135 N-TERMINAL DOMAIN-CONTAINING PROTEIN"/>
    <property type="match status" value="1"/>
</dbReference>
<feature type="region of interest" description="Disordered" evidence="1">
    <location>
        <begin position="79"/>
        <end position="100"/>
    </location>
</feature>
<dbReference type="Proteomes" id="UP001174694">
    <property type="component" value="Unassembled WGS sequence"/>
</dbReference>
<feature type="compositionally biased region" description="Basic and acidic residues" evidence="1">
    <location>
        <begin position="81"/>
        <end position="96"/>
    </location>
</feature>
<keyword evidence="3" id="KW-1185">Reference proteome</keyword>
<accession>A0AA38VRB5</accession>
<evidence type="ECO:0000313" key="3">
    <source>
        <dbReference type="Proteomes" id="UP001174694"/>
    </source>
</evidence>
<organism evidence="2 3">
    <name type="scientific">Pleurostoma richardsiae</name>
    <dbReference type="NCBI Taxonomy" id="41990"/>
    <lineage>
        <taxon>Eukaryota</taxon>
        <taxon>Fungi</taxon>
        <taxon>Dikarya</taxon>
        <taxon>Ascomycota</taxon>
        <taxon>Pezizomycotina</taxon>
        <taxon>Sordariomycetes</taxon>
        <taxon>Sordariomycetidae</taxon>
        <taxon>Calosphaeriales</taxon>
        <taxon>Pleurostomataceae</taxon>
        <taxon>Pleurostoma</taxon>
    </lineage>
</organism>
<dbReference type="EMBL" id="JANBVO010000022">
    <property type="protein sequence ID" value="KAJ9142454.1"/>
    <property type="molecule type" value="Genomic_DNA"/>
</dbReference>
<proteinExistence type="predicted"/>
<dbReference type="PANTHER" id="PTHR12459">
    <property type="entry name" value="TRANSMEMBRANE PROTEIN 135-RELATED"/>
    <property type="match status" value="1"/>
</dbReference>
<name>A0AA38VRB5_9PEZI</name>
<sequence>MNGGTSSATTKDAVSHSSDDTGAIGKGAEAASEAGTDPHMETTAGPDDYNARAVRQSVRLFAGMSVALKLWEITSARLTRKNQESRRSSPHQKEKAAPQSPALRLSLSLSTIFLLYRLLFRFFARLRVQLLEPSAAPFRNRNPYTARTLTSRYAPAIGASVAGLALGVYPARQLRVSIAIYALFRALEFGWNAAEDGGMVWGWEKNGKIQRVRPWWWGSWMLQPLAFGQLLHAVVFDRDCFPPAYGEFIFKRSTAYIHSRPKDYPPGLTWPSTYDVVDSLAQMARLNWPPFISPTLFPHKDETLPPSLAAIEPLSSLWKVGVKRRWWRAMKGGDVWLFVLAVALTGVVYEKDARAVREQSWRKGISWVRGEGWRDWALEEDDALAMENVPGKTWED</sequence>
<protein>
    <submittedName>
        <fullName evidence="2">Conserved leucine-rich repeat protein</fullName>
    </submittedName>
</protein>
<evidence type="ECO:0000313" key="2">
    <source>
        <dbReference type="EMBL" id="KAJ9142454.1"/>
    </source>
</evidence>
<evidence type="ECO:0000256" key="1">
    <source>
        <dbReference type="SAM" id="MobiDB-lite"/>
    </source>
</evidence>
<dbReference type="InterPro" id="IPR026749">
    <property type="entry name" value="Tmem135"/>
</dbReference>
<feature type="compositionally biased region" description="Polar residues" evidence="1">
    <location>
        <begin position="1"/>
        <end position="12"/>
    </location>
</feature>
<comment type="caution">
    <text evidence="2">The sequence shown here is derived from an EMBL/GenBank/DDBJ whole genome shotgun (WGS) entry which is preliminary data.</text>
</comment>
<feature type="region of interest" description="Disordered" evidence="1">
    <location>
        <begin position="1"/>
        <end position="48"/>
    </location>
</feature>
<reference evidence="2" key="1">
    <citation type="submission" date="2022-07" db="EMBL/GenBank/DDBJ databases">
        <title>Fungi with potential for degradation of polypropylene.</title>
        <authorList>
            <person name="Gostincar C."/>
        </authorList>
    </citation>
    <scope>NUCLEOTIDE SEQUENCE</scope>
    <source>
        <strain evidence="2">EXF-13308</strain>
    </source>
</reference>
<gene>
    <name evidence="2" type="ORF">NKR23_g7181</name>
</gene>